<keyword evidence="2" id="KW-0808">Transferase</keyword>
<reference evidence="2" key="1">
    <citation type="journal article" date="2019" name="Microbiol. Resour. Announc.">
        <title>Complete Genome Sequence of Rubrobacter xylanophilus Strain AA3-22, Isolated from Arima Onsen in Japan.</title>
        <authorList>
            <person name="Tomariguchi N."/>
            <person name="Miyazaki K."/>
        </authorList>
    </citation>
    <scope>NUCLEOTIDE SEQUENCE [LARGE SCALE GENOMIC DNA]</scope>
    <source>
        <strain evidence="2">AA3-22</strain>
    </source>
</reference>
<accession>A0A510HH69</accession>
<dbReference type="InterPro" id="IPR038740">
    <property type="entry name" value="BioF2-like_GNAT_dom"/>
</dbReference>
<name>A0A510HH69_9ACTN</name>
<protein>
    <submittedName>
        <fullName evidence="2">Glycosyl transferase family 1</fullName>
    </submittedName>
</protein>
<dbReference type="Pfam" id="PF13480">
    <property type="entry name" value="Acetyltransf_6"/>
    <property type="match status" value="1"/>
</dbReference>
<evidence type="ECO:0000313" key="3">
    <source>
        <dbReference type="Proteomes" id="UP000318065"/>
    </source>
</evidence>
<feature type="domain" description="BioF2-like acetyltransferase" evidence="1">
    <location>
        <begin position="181"/>
        <end position="325"/>
    </location>
</feature>
<dbReference type="InterPro" id="IPR016181">
    <property type="entry name" value="Acyl_CoA_acyltransferase"/>
</dbReference>
<dbReference type="SUPFAM" id="SSF55729">
    <property type="entry name" value="Acyl-CoA N-acyltransferases (Nat)"/>
    <property type="match status" value="1"/>
</dbReference>
<gene>
    <name evidence="2" type="ORF">RxyAA322_12000</name>
</gene>
<evidence type="ECO:0000313" key="2">
    <source>
        <dbReference type="EMBL" id="BBL79346.1"/>
    </source>
</evidence>
<keyword evidence="3" id="KW-1185">Reference proteome</keyword>
<sequence length="394" mass="44252">MKMRSIGETPVPGKTFTASVVCSGRELEFLEDEWEELHAASPLATPFQSWAWLYSWWEVYGAGHEPCVITVRSGGRLVGLVPLLRERWTGRVIFMGTGQSIYLDMLAREGEEGAATWAAAKTLREELRPWEVADLQHLRPGAAAWGLLRNWEGPAASIWQTDCPVVEARPFEELLAPLTQKQRGNVRRLIRRSEREGVQAVAAGTEEAAEAASRMLEMHRKAWRGRGINPEHLSPRFEALLRTAAERLTEKGLGFVSEFRRGEEVVASHLLLVGHDRVGGYLSGATEEAFRRYAVYPLYVRDGVEAARSRGLPTFDLMWGRGEHKLQWRPEMVPSRRLILGRARLPLWAPYAAHHLLRSRVKAAADSGSAPRPVVAAAEAYRATRRLLRRRASA</sequence>
<dbReference type="AlphaFoldDB" id="A0A510HH69"/>
<dbReference type="Proteomes" id="UP000318065">
    <property type="component" value="Chromosome"/>
</dbReference>
<evidence type="ECO:0000259" key="1">
    <source>
        <dbReference type="Pfam" id="PF13480"/>
    </source>
</evidence>
<organism evidence="2 3">
    <name type="scientific">Rubrobacter xylanophilus</name>
    <dbReference type="NCBI Taxonomy" id="49319"/>
    <lineage>
        <taxon>Bacteria</taxon>
        <taxon>Bacillati</taxon>
        <taxon>Actinomycetota</taxon>
        <taxon>Rubrobacteria</taxon>
        <taxon>Rubrobacterales</taxon>
        <taxon>Rubrobacteraceae</taxon>
        <taxon>Rubrobacter</taxon>
    </lineage>
</organism>
<dbReference type="GO" id="GO:0016740">
    <property type="term" value="F:transferase activity"/>
    <property type="evidence" value="ECO:0007669"/>
    <property type="project" value="UniProtKB-KW"/>
</dbReference>
<dbReference type="EMBL" id="AP019791">
    <property type="protein sequence ID" value="BBL79346.1"/>
    <property type="molecule type" value="Genomic_DNA"/>
</dbReference>
<proteinExistence type="predicted"/>
<dbReference type="Gene3D" id="3.40.630.30">
    <property type="match status" value="1"/>
</dbReference>